<keyword evidence="1" id="KW-0507">mRNA processing</keyword>
<dbReference type="InterPro" id="IPR027075">
    <property type="entry name" value="CPSF2"/>
</dbReference>
<sequence length="1765" mass="186627">MVRVTVEPLYVGGRGCGGAHAALLRLGRFSLLMNCGATDLLDPHDIDLLLPHLNEIDGIFISHGSLRHLGGLPLLHARQKVCLPFSESSSTSSPFHLCCCFSASCRDCSVPAFLTQASQRLGKVALEGAVLNNVQNRGVRPCNVPRGVRTPELGEGVPPGGTRAGEDAGGEGQRTGEEAQKGKTGTGRDAQGAQDSTSEFQGTPETPVSLKDVSVIMEACRVLRYEERVRLFPRKRMGERGGRKEGEEGDRAEGADAEHTISRDRAQSDTEDDSEEEEEETEVYVHCIRAGHALGGAVWLFDADGRKVIFAIDHSLNPLWHVDGSALLSLLPSVLPAPSTPSPSPSFSSPSRDSFSPPCLFISDVHEPPTGLHSWRIPALRALFLQIARVLQRGGDVIIPMDVGSPLLELLLHLEALWRLAPSLHSFPIFLLSPVSVAFLLACRPLLPQSTQRARTLFASQRVNPLFAGSSASLSSLVSHRLSALTLPGPTKDSPWLARKQAPREPLPPLSSAANLVPSQQMPGQFISGALTAEEAPARAGEEGDRDNAAGGNGPSGSPLPPAPVWSPTSGVSSTLAPGTDGTPCLVPPTAGDAGAQRQRGAWGARRKGEEVHAEAVLADLGGGRGAGSLGPGVPAGGVFGGGRAPQGTAGTGPWSSGCGVPFGNLKFVKLLSTEPEVEYVLQQRQHRERESKNTDDPRKRPGCVFVCVPASLDSGFGRSLLIREAEEEENVVFFLSEPWPGTTAHRVWSAQSARGASGASAGLNEGTPFPSERPDVAEGKGESSFTELVLTQTRRIALSPEELLRLFEREKARRTKVELDKKRQPGEGGCDAEEPEQPMECEEDHDVQVEDEAEEEKGPLLLHDGDDRDLVDYDDDLVPAKLEDIDAAPSLFPFAPPALSLGDDAFYAQPELAAAAEPTEGEVPEETARESADRASEGPVPGVSSRVPTDDLEDSGDSDWLETRGPRMHGDRDDFAQPALGFSCASLREETGEDGESAGVQREGKRAVKEQDSKVAATIAGRRVGGLEGDAALKKEGKEEDFGVAVSAEQKAIWTAATLSVGTSSSGPSSAVASLDALASPLTAGSKLLWAGGGVWTSDERAALAARFALPPAGLFPGGAAVCRHLTEAEKRIAGAPRRRQERMKAELLLAKGGGHVAAASPWRGLPSLPFAFGVSSSACPSALTGATPGVLAPGLGHTASDAYRLQDALPPWRRQLRHWYGGEDPTGVESHTVKVSVRCHVECFSGGLEGVTSLQGLVNFLSLLRPQNVFLLPSTAGSLTRGLVSSCGLPTQPETRGSVSLAAPEAEKGDSASSVAAASVQDGEEVEMTDAGQGDAEALKPGSSSRGKETQDAIRAHADRLNDLPSGDTAFRSETAQVDLGHRLVSDLLAALGAHARVQLLVPRAFSAASPIALAPRVNHVGVLDLPSGQAVLRLDRRLWAELQAHAVPVPAARTARGPETPRLQVLSGATGLQGPRKRGPRQGADRGERDTPNWGQRLCFVARARGAVQVLSGEEREEETGPGGENGIDPTETTRKKRYLCGSGSKARRRRFGPAGACAASQSGSFWCPSLRPSFRLVSCDDPTLEETATGGGDASATQRDAGMQNAQETTSARGGASNGLADGVEVSPQDDEGERRASSLRETRTLGDAKGDKDDRRATLLLGRLQLGDVAQHLWGHLGCEGERDGENAAREREGASEAKNEIAFAPQGEVLSVANCATIRIVQDGHGSRASTWEVESTVHPWFFYLRRLFASQPFALTGS</sequence>
<feature type="region of interest" description="Disordered" evidence="2">
    <location>
        <begin position="751"/>
        <end position="784"/>
    </location>
</feature>
<evidence type="ECO:0000313" key="3">
    <source>
        <dbReference type="EMBL" id="CEL70431.1"/>
    </source>
</evidence>
<keyword evidence="1" id="KW-0694">RNA-binding</keyword>
<feature type="compositionally biased region" description="Acidic residues" evidence="2">
    <location>
        <begin position="831"/>
        <end position="856"/>
    </location>
</feature>
<feature type="compositionally biased region" description="Low complexity" evidence="2">
    <location>
        <begin position="591"/>
        <end position="604"/>
    </location>
</feature>
<dbReference type="Gene3D" id="3.60.15.10">
    <property type="entry name" value="Ribonuclease Z/Hydroxyacylglutathione hydrolase-like"/>
    <property type="match status" value="1"/>
</dbReference>
<feature type="region of interest" description="Disordered" evidence="2">
    <location>
        <begin position="535"/>
        <end position="610"/>
    </location>
</feature>
<feature type="region of interest" description="Disordered" evidence="2">
    <location>
        <begin position="1514"/>
        <end position="1563"/>
    </location>
</feature>
<feature type="compositionally biased region" description="Basic and acidic residues" evidence="2">
    <location>
        <begin position="238"/>
        <end position="268"/>
    </location>
</feature>
<dbReference type="Gene3D" id="3.40.50.10890">
    <property type="match status" value="1"/>
</dbReference>
<dbReference type="PANTHER" id="PTHR45922:SF1">
    <property type="entry name" value="CLEAVAGE AND POLYADENYLATION SPECIFICITY FACTOR SUBUNIT 2"/>
    <property type="match status" value="1"/>
</dbReference>
<dbReference type="PANTHER" id="PTHR45922">
    <property type="entry name" value="CLEAVAGE AND POLYADENYLATION SPECIFICITY FACTOR SUBUNIT 2"/>
    <property type="match status" value="1"/>
</dbReference>
<dbReference type="SUPFAM" id="SSF56281">
    <property type="entry name" value="Metallo-hydrolase/oxidoreductase"/>
    <property type="match status" value="2"/>
</dbReference>
<dbReference type="GO" id="GO:0003723">
    <property type="term" value="F:RNA binding"/>
    <property type="evidence" value="ECO:0007669"/>
    <property type="project" value="UniProtKB-KW"/>
</dbReference>
<feature type="compositionally biased region" description="Basic and acidic residues" evidence="2">
    <location>
        <begin position="536"/>
        <end position="548"/>
    </location>
</feature>
<dbReference type="InterPro" id="IPR036866">
    <property type="entry name" value="RibonucZ/Hydroxyglut_hydro"/>
</dbReference>
<dbReference type="GO" id="GO:0005847">
    <property type="term" value="C:mRNA cleavage and polyadenylation specificity factor complex"/>
    <property type="evidence" value="ECO:0007669"/>
    <property type="project" value="InterPro"/>
</dbReference>
<feature type="region of interest" description="Disordered" evidence="2">
    <location>
        <begin position="490"/>
        <end position="516"/>
    </location>
</feature>
<evidence type="ECO:0000256" key="2">
    <source>
        <dbReference type="SAM" id="MobiDB-lite"/>
    </source>
</evidence>
<dbReference type="GO" id="GO:0006398">
    <property type="term" value="P:mRNA 3'-end processing by stem-loop binding and cleavage"/>
    <property type="evidence" value="ECO:0007669"/>
    <property type="project" value="InterPro"/>
</dbReference>
<feature type="compositionally biased region" description="Low complexity" evidence="2">
    <location>
        <begin position="1313"/>
        <end position="1322"/>
    </location>
</feature>
<proteinExistence type="inferred from homology"/>
<feature type="region of interest" description="Disordered" evidence="2">
    <location>
        <begin position="911"/>
        <end position="1012"/>
    </location>
</feature>
<dbReference type="EMBL" id="LN714487">
    <property type="protein sequence ID" value="CEL70431.1"/>
    <property type="molecule type" value="Genomic_DNA"/>
</dbReference>
<feature type="compositionally biased region" description="Low complexity" evidence="2">
    <location>
        <begin position="751"/>
        <end position="763"/>
    </location>
</feature>
<feature type="region of interest" description="Disordered" evidence="2">
    <location>
        <begin position="816"/>
        <end position="870"/>
    </location>
</feature>
<reference evidence="3" key="1">
    <citation type="journal article" date="2015" name="PLoS ONE">
        <title>Comprehensive Evaluation of Toxoplasma gondii VEG and Neospora caninum LIV Genomes with Tachyzoite Stage Transcriptome and Proteome Defines Novel Transcript Features.</title>
        <authorList>
            <person name="Ramaprasad A."/>
            <person name="Mourier T."/>
            <person name="Naeem R."/>
            <person name="Malas T.B."/>
            <person name="Moussa E."/>
            <person name="Panigrahi A."/>
            <person name="Vermont S.J."/>
            <person name="Otto T.D."/>
            <person name="Wastling J."/>
            <person name="Pain A."/>
        </authorList>
    </citation>
    <scope>NUCLEOTIDE SEQUENCE</scope>
    <source>
        <strain evidence="3">Liverpool</strain>
    </source>
</reference>
<keyword evidence="1" id="KW-0539">Nucleus</keyword>
<comment type="subcellular location">
    <subcellularLocation>
        <location evidence="1">Nucleus</location>
    </subcellularLocation>
</comment>
<feature type="compositionally biased region" description="Basic and acidic residues" evidence="2">
    <location>
        <begin position="927"/>
        <end position="937"/>
    </location>
</feature>
<feature type="compositionally biased region" description="Basic and acidic residues" evidence="2">
    <location>
        <begin position="962"/>
        <end position="976"/>
    </location>
</feature>
<comment type="similarity">
    <text evidence="1">Belongs to the metallo-beta-lactamase superfamily. RNA-metabolizing metallo-beta-lactamase-like family. CPSF2/YSH1 subfamily.</text>
</comment>
<feature type="region of interest" description="Disordered" evidence="2">
    <location>
        <begin position="142"/>
        <end position="206"/>
    </location>
</feature>
<gene>
    <name evidence="3" type="ORF">BN1204_061130</name>
</gene>
<feature type="compositionally biased region" description="Basic and acidic residues" evidence="2">
    <location>
        <begin position="773"/>
        <end position="782"/>
    </location>
</feature>
<feature type="compositionally biased region" description="Acidic residues" evidence="2">
    <location>
        <begin position="951"/>
        <end position="961"/>
    </location>
</feature>
<feature type="compositionally biased region" description="Basic and acidic residues" evidence="2">
    <location>
        <begin position="816"/>
        <end position="826"/>
    </location>
</feature>
<evidence type="ECO:0000256" key="1">
    <source>
        <dbReference type="RuleBase" id="RU365006"/>
    </source>
</evidence>
<feature type="compositionally biased region" description="Polar residues" evidence="2">
    <location>
        <begin position="567"/>
        <end position="577"/>
    </location>
</feature>
<feature type="compositionally biased region" description="Basic and acidic residues" evidence="2">
    <location>
        <begin position="1003"/>
        <end position="1012"/>
    </location>
</feature>
<protein>
    <recommendedName>
        <fullName evidence="1">Cleavage and polyadenylation specificity factor subunit 2</fullName>
    </recommendedName>
    <alternativeName>
        <fullName evidence="1">Cleavage and polyadenylation specificity factor 100 kDa subunit</fullName>
    </alternativeName>
</protein>
<feature type="region of interest" description="Disordered" evidence="2">
    <location>
        <begin position="1291"/>
        <end position="1354"/>
    </location>
</feature>
<feature type="compositionally biased region" description="Basic and acidic residues" evidence="2">
    <location>
        <begin position="1637"/>
        <end position="1656"/>
    </location>
</feature>
<feature type="region of interest" description="Disordered" evidence="2">
    <location>
        <begin position="1454"/>
        <end position="1498"/>
    </location>
</feature>
<feature type="region of interest" description="Disordered" evidence="2">
    <location>
        <begin position="1589"/>
        <end position="1656"/>
    </location>
</feature>
<feature type="region of interest" description="Disordered" evidence="2">
    <location>
        <begin position="238"/>
        <end position="280"/>
    </location>
</feature>
<name>A0A0F7UN46_NEOCL</name>
<feature type="compositionally biased region" description="Polar residues" evidence="2">
    <location>
        <begin position="1291"/>
        <end position="1300"/>
    </location>
</feature>
<feature type="compositionally biased region" description="Polar residues" evidence="2">
    <location>
        <begin position="193"/>
        <end position="206"/>
    </location>
</feature>
<feature type="compositionally biased region" description="Acidic residues" evidence="2">
    <location>
        <begin position="269"/>
        <end position="280"/>
    </location>
</feature>
<accession>A0A0F7UN46</accession>
<organism evidence="3">
    <name type="scientific">Neospora caninum (strain Liverpool)</name>
    <dbReference type="NCBI Taxonomy" id="572307"/>
    <lineage>
        <taxon>Eukaryota</taxon>
        <taxon>Sar</taxon>
        <taxon>Alveolata</taxon>
        <taxon>Apicomplexa</taxon>
        <taxon>Conoidasida</taxon>
        <taxon>Coccidia</taxon>
        <taxon>Eucoccidiorida</taxon>
        <taxon>Eimeriorina</taxon>
        <taxon>Sarcocystidae</taxon>
        <taxon>Neospora</taxon>
    </lineage>
</organism>